<dbReference type="Pfam" id="PF01400">
    <property type="entry name" value="Astacin"/>
    <property type="match status" value="1"/>
</dbReference>
<evidence type="ECO:0000259" key="5">
    <source>
        <dbReference type="PROSITE" id="PS51864"/>
    </source>
</evidence>
<feature type="chain" id="PRO_5005111460" description="Metalloendopeptidase" evidence="4">
    <location>
        <begin position="18"/>
        <end position="249"/>
    </location>
</feature>
<comment type="caution">
    <text evidence="3">Lacks conserved residue(s) required for the propagation of feature annotation.</text>
</comment>
<protein>
    <recommendedName>
        <fullName evidence="4">Metalloendopeptidase</fullName>
        <ecNumber evidence="4">3.4.24.-</ecNumber>
    </recommendedName>
</protein>
<keyword evidence="4" id="KW-0862">Zinc</keyword>
<evidence type="ECO:0000256" key="3">
    <source>
        <dbReference type="PROSITE-ProRule" id="PRU01211"/>
    </source>
</evidence>
<accession>A0A0C4W7Q2</accession>
<dbReference type="EC" id="3.4.24.-" evidence="4"/>
<dbReference type="GO" id="GO:0008270">
    <property type="term" value="F:zinc ion binding"/>
    <property type="evidence" value="ECO:0007669"/>
    <property type="project" value="InterPro"/>
</dbReference>
<evidence type="ECO:0000256" key="2">
    <source>
        <dbReference type="ARBA" id="ARBA00025529"/>
    </source>
</evidence>
<dbReference type="PROSITE" id="PS51864">
    <property type="entry name" value="ASTACIN"/>
    <property type="match status" value="1"/>
</dbReference>
<dbReference type="GO" id="GO:0004222">
    <property type="term" value="F:metalloendopeptidase activity"/>
    <property type="evidence" value="ECO:0007669"/>
    <property type="project" value="UniProtKB-UniRule"/>
</dbReference>
<dbReference type="InterPro" id="IPR001506">
    <property type="entry name" value="Peptidase_M12A"/>
</dbReference>
<proteinExistence type="predicted"/>
<reference evidence="6" key="1">
    <citation type="journal article" date="2014" name="J. Venom Res.">
        <title>Plectreurys tristis venome: A proteomic and transcriptomic analysis.</title>
        <authorList>
            <person name="Zobel-Thropp P.A."/>
            <person name="Thomas E.Z."/>
            <person name="David C.L."/>
            <person name="Breci L.A."/>
            <person name="Binford G.J."/>
        </authorList>
    </citation>
    <scope>NUCLEOTIDE SEQUENCE</scope>
    <source>
        <tissue evidence="6">Venom gland</tissue>
    </source>
</reference>
<dbReference type="EMBL" id="KJ124597">
    <property type="protein sequence ID" value="AJD25263.1"/>
    <property type="molecule type" value="Transcribed_RNA"/>
</dbReference>
<keyword evidence="4" id="KW-0645">Protease</keyword>
<comment type="cofactor">
    <cofactor evidence="4">
        <name>Zn(2+)</name>
        <dbReference type="ChEBI" id="CHEBI:29105"/>
    </cofactor>
    <text evidence="4">Binds 1 zinc ion per subunit.</text>
</comment>
<name>A0A0C4W7Q2_PLETR</name>
<dbReference type="PANTHER" id="PTHR10127:SF850">
    <property type="entry name" value="METALLOENDOPEPTIDASE"/>
    <property type="match status" value="1"/>
</dbReference>
<feature type="active site" evidence="3">
    <location>
        <position position="144"/>
    </location>
</feature>
<dbReference type="CDD" id="cd04280">
    <property type="entry name" value="ZnMc_astacin_like"/>
    <property type="match status" value="1"/>
</dbReference>
<feature type="signal peptide" evidence="4">
    <location>
        <begin position="1"/>
        <end position="17"/>
    </location>
</feature>
<dbReference type="PRINTS" id="PR00480">
    <property type="entry name" value="ASTACIN"/>
</dbReference>
<dbReference type="PANTHER" id="PTHR10127">
    <property type="entry name" value="DISCOIDIN, CUB, EGF, LAMININ , AND ZINC METALLOPROTEASE DOMAIN CONTAINING"/>
    <property type="match status" value="1"/>
</dbReference>
<keyword evidence="4" id="KW-0732">Signal</keyword>
<dbReference type="InterPro" id="IPR024079">
    <property type="entry name" value="MetalloPept_cat_dom_sf"/>
</dbReference>
<evidence type="ECO:0000256" key="1">
    <source>
        <dbReference type="ARBA" id="ARBA00011245"/>
    </source>
</evidence>
<organism evidence="6">
    <name type="scientific">Plectreurys tristis</name>
    <name type="common">Spider</name>
    <name type="synonym">Plectreurys bispinosus</name>
    <dbReference type="NCBI Taxonomy" id="33319"/>
    <lineage>
        <taxon>Eukaryota</taxon>
        <taxon>Metazoa</taxon>
        <taxon>Ecdysozoa</taxon>
        <taxon>Arthropoda</taxon>
        <taxon>Chelicerata</taxon>
        <taxon>Arachnida</taxon>
        <taxon>Araneae</taxon>
        <taxon>Araneomorphae</taxon>
        <taxon>Haplogynae</taxon>
        <taxon>Pholcoidea</taxon>
        <taxon>Plectreuridae</taxon>
        <taxon>Plectreurys</taxon>
    </lineage>
</organism>
<keyword evidence="4" id="KW-0378">Hydrolase</keyword>
<dbReference type="GO" id="GO:0006508">
    <property type="term" value="P:proteolysis"/>
    <property type="evidence" value="ECO:0007669"/>
    <property type="project" value="UniProtKB-KW"/>
</dbReference>
<keyword evidence="4" id="KW-0482">Metalloprotease</keyword>
<evidence type="ECO:0000313" key="6">
    <source>
        <dbReference type="EMBL" id="AJD25263.1"/>
    </source>
</evidence>
<dbReference type="SUPFAM" id="SSF55486">
    <property type="entry name" value="Metalloproteases ('zincins'), catalytic domain"/>
    <property type="match status" value="1"/>
</dbReference>
<sequence length="249" mass="28458">MKIVVAFVLFLLSGAQDIPITEEEELQYRRALENEGLFQGDILLTPQQEQARISVVTYTPILWPNGLMYYSVDSSLSKLKPTIVRAIQHIESKTCLRFKESQTAPDRVVMSYKDGCWSMLGKISGTQPLSLGFGCHPFGTVVHEILHAAGMYREHCRTDRDQYVKIYKNNIKPADADQFDKSPARWEKLLTPFDYNSIMIYGKKVVFEKWPENHGSQATLEVRLTDPFAKIKNEPKKTSMGFKKSFINA</sequence>
<keyword evidence="4" id="KW-0479">Metal-binding</keyword>
<dbReference type="Gene3D" id="3.40.390.10">
    <property type="entry name" value="Collagenase (Catalytic Domain)"/>
    <property type="match status" value="1"/>
</dbReference>
<dbReference type="SMART" id="SM00235">
    <property type="entry name" value="ZnMc"/>
    <property type="match status" value="1"/>
</dbReference>
<dbReference type="InterPro" id="IPR006026">
    <property type="entry name" value="Peptidase_Metallo"/>
</dbReference>
<feature type="domain" description="Peptidase M12A" evidence="5">
    <location>
        <begin position="54"/>
        <end position="249"/>
    </location>
</feature>
<dbReference type="AlphaFoldDB" id="A0A0C4W7Q2"/>
<dbReference type="InterPro" id="IPR034035">
    <property type="entry name" value="Astacin-like_dom"/>
</dbReference>
<evidence type="ECO:0000256" key="4">
    <source>
        <dbReference type="RuleBase" id="RU361183"/>
    </source>
</evidence>
<comment type="subunit">
    <text evidence="1">Monomer.</text>
</comment>
<comment type="function">
    <text evidence="2">Zinc metalloprotease. Provoques deadhesion of endothelial cells from cell cultures, and also degradation of fibronectin, fibrinogen and gelatin in vitro. Its role in the venom is not fully understood but it might act as a spreading factor that facilitates diffusion of other venom toxins. Alternatively, it might be involved in the proteolytic processing of other venom toxins or it might play a role in extra-oral digestion of prey.</text>
</comment>